<sequence>MQEPEYQEKIWHIIAMIPEGKVVTYGQVAELARMLHPLAEFSRRDLLI</sequence>
<keyword evidence="1" id="KW-0227">DNA damage</keyword>
<dbReference type="InterPro" id="IPR036217">
    <property type="entry name" value="MethylDNA_cys_MeTrfase_DNAb"/>
</dbReference>
<gene>
    <name evidence="3" type="ORF">CSA60_01690</name>
</gene>
<dbReference type="EMBL" id="PDSH01000013">
    <property type="protein sequence ID" value="PIE25045.1"/>
    <property type="molecule type" value="Genomic_DNA"/>
</dbReference>
<feature type="domain" description="Methylated-DNA-[protein]-cysteine S-methyltransferase DNA binding" evidence="2">
    <location>
        <begin position="6"/>
        <end position="33"/>
    </location>
</feature>
<evidence type="ECO:0000259" key="2">
    <source>
        <dbReference type="Pfam" id="PF01035"/>
    </source>
</evidence>
<reference evidence="3 4" key="1">
    <citation type="submission" date="2017-10" db="EMBL/GenBank/DDBJ databases">
        <title>Novel microbial diversity and functional potential in the marine mammal oral microbiome.</title>
        <authorList>
            <person name="Dudek N.K."/>
            <person name="Sun C.L."/>
            <person name="Burstein D."/>
            <person name="Kantor R.S."/>
            <person name="Aliaga Goltsman D.S."/>
            <person name="Bik E.M."/>
            <person name="Thomas B.C."/>
            <person name="Banfield J.F."/>
            <person name="Relman D.A."/>
        </authorList>
    </citation>
    <scope>NUCLEOTIDE SEQUENCE [LARGE SCALE GENOMIC DNA]</scope>
    <source>
        <strain evidence="3">DOLJORAL78_47_21</strain>
    </source>
</reference>
<name>A0A2G6JNN8_NEPCE</name>
<dbReference type="InterPro" id="IPR014048">
    <property type="entry name" value="MethylDNA_cys_MeTrfase_DNA-bd"/>
</dbReference>
<dbReference type="GO" id="GO:0003824">
    <property type="term" value="F:catalytic activity"/>
    <property type="evidence" value="ECO:0007669"/>
    <property type="project" value="InterPro"/>
</dbReference>
<evidence type="ECO:0000313" key="4">
    <source>
        <dbReference type="Proteomes" id="UP000243469"/>
    </source>
</evidence>
<dbReference type="InterPro" id="IPR036388">
    <property type="entry name" value="WH-like_DNA-bd_sf"/>
</dbReference>
<organism evidence="3 4">
    <name type="scientific">Neptuniibacter caesariensis</name>
    <dbReference type="NCBI Taxonomy" id="207954"/>
    <lineage>
        <taxon>Bacteria</taxon>
        <taxon>Pseudomonadati</taxon>
        <taxon>Pseudomonadota</taxon>
        <taxon>Gammaproteobacteria</taxon>
        <taxon>Oceanospirillales</taxon>
        <taxon>Oceanospirillaceae</taxon>
        <taxon>Neptuniibacter</taxon>
    </lineage>
</organism>
<dbReference type="Pfam" id="PF01035">
    <property type="entry name" value="DNA_binding_1"/>
    <property type="match status" value="1"/>
</dbReference>
<dbReference type="GO" id="GO:0006281">
    <property type="term" value="P:DNA repair"/>
    <property type="evidence" value="ECO:0007669"/>
    <property type="project" value="InterPro"/>
</dbReference>
<accession>A0A2G6JNN8</accession>
<protein>
    <recommendedName>
        <fullName evidence="2">Methylated-DNA-[protein]-cysteine S-methyltransferase DNA binding domain-containing protein</fullName>
    </recommendedName>
</protein>
<dbReference type="Gene3D" id="1.10.10.10">
    <property type="entry name" value="Winged helix-like DNA-binding domain superfamily/Winged helix DNA-binding domain"/>
    <property type="match status" value="1"/>
</dbReference>
<dbReference type="Proteomes" id="UP000243469">
    <property type="component" value="Unassembled WGS sequence"/>
</dbReference>
<evidence type="ECO:0000256" key="1">
    <source>
        <dbReference type="ARBA" id="ARBA00022763"/>
    </source>
</evidence>
<dbReference type="AlphaFoldDB" id="A0A2G6JNN8"/>
<evidence type="ECO:0000313" key="3">
    <source>
        <dbReference type="EMBL" id="PIE25045.1"/>
    </source>
</evidence>
<proteinExistence type="predicted"/>
<comment type="caution">
    <text evidence="3">The sequence shown here is derived from an EMBL/GenBank/DDBJ whole genome shotgun (WGS) entry which is preliminary data.</text>
</comment>
<dbReference type="SUPFAM" id="SSF46767">
    <property type="entry name" value="Methylated DNA-protein cysteine methyltransferase, C-terminal domain"/>
    <property type="match status" value="1"/>
</dbReference>